<dbReference type="SUPFAM" id="SSF52540">
    <property type="entry name" value="P-loop containing nucleoside triphosphate hydrolases"/>
    <property type="match status" value="1"/>
</dbReference>
<comment type="pathway">
    <text evidence="3">Cofactor biosynthesis; coenzyme A biosynthesis; CoA from (R)-pantothenate: step 5/5.</text>
</comment>
<dbReference type="GO" id="GO:0015937">
    <property type="term" value="P:coenzyme A biosynthetic process"/>
    <property type="evidence" value="ECO:0007669"/>
    <property type="project" value="UniProtKB-UniRule"/>
</dbReference>
<comment type="subcellular location">
    <subcellularLocation>
        <location evidence="3">Cytoplasm</location>
    </subcellularLocation>
</comment>
<dbReference type="PANTHER" id="PTHR10695:SF46">
    <property type="entry name" value="BIFUNCTIONAL COENZYME A SYNTHASE-RELATED"/>
    <property type="match status" value="1"/>
</dbReference>
<dbReference type="Proteomes" id="UP000215559">
    <property type="component" value="Unassembled WGS sequence"/>
</dbReference>
<evidence type="ECO:0000256" key="4">
    <source>
        <dbReference type="NCBIfam" id="TIGR00152"/>
    </source>
</evidence>
<dbReference type="NCBIfam" id="TIGR00152">
    <property type="entry name" value="dephospho-CoA kinase"/>
    <property type="match status" value="1"/>
</dbReference>
<reference evidence="5 6" key="1">
    <citation type="submission" date="2017-07" db="EMBL/GenBank/DDBJ databases">
        <title>Recovery of genomes from metagenomes via a dereplication, aggregation, and scoring strategy.</title>
        <authorList>
            <person name="Sieber C.M."/>
            <person name="Probst A.J."/>
            <person name="Sharrar A."/>
            <person name="Thomas B.C."/>
            <person name="Hess M."/>
            <person name="Tringe S.G."/>
            <person name="Banfield J.F."/>
        </authorList>
    </citation>
    <scope>NUCLEOTIDE SEQUENCE [LARGE SCALE GENOMIC DNA]</scope>
    <source>
        <strain evidence="5">JGI_Cruoil_03_51_56</strain>
    </source>
</reference>
<sequence length="212" mass="24090">MFDRKLSQRRLLVGIGGNIGAGKTTVTNELKRYGAKIIDADKIGWALLRRNSPHYKKLVEVFGKRILNKNGQIDHKALAERAFANKTSLKKLNRIMHPPIIKRIKKEITKNQKGLVILDAALLFTLGLNKEMDVAILVTAPERLKVKRLIESGMTKEAAKARLKLQEPDSKVWRKAGFVLENKGSLAELRRKSRALWNFFYSSRFQNLKTGS</sequence>
<dbReference type="PANTHER" id="PTHR10695">
    <property type="entry name" value="DEPHOSPHO-COA KINASE-RELATED"/>
    <property type="match status" value="1"/>
</dbReference>
<dbReference type="GO" id="GO:0005524">
    <property type="term" value="F:ATP binding"/>
    <property type="evidence" value="ECO:0007669"/>
    <property type="project" value="UniProtKB-UniRule"/>
</dbReference>
<evidence type="ECO:0000256" key="3">
    <source>
        <dbReference type="HAMAP-Rule" id="MF_00376"/>
    </source>
</evidence>
<dbReference type="InterPro" id="IPR001977">
    <property type="entry name" value="Depp_CoAkinase"/>
</dbReference>
<dbReference type="GO" id="GO:0005737">
    <property type="term" value="C:cytoplasm"/>
    <property type="evidence" value="ECO:0007669"/>
    <property type="project" value="UniProtKB-SubCell"/>
</dbReference>
<evidence type="ECO:0000256" key="2">
    <source>
        <dbReference type="ARBA" id="ARBA00022840"/>
    </source>
</evidence>
<dbReference type="CDD" id="cd02022">
    <property type="entry name" value="DPCK"/>
    <property type="match status" value="1"/>
</dbReference>
<accession>A0A235BVQ2</accession>
<dbReference type="Pfam" id="PF01121">
    <property type="entry name" value="CoaE"/>
    <property type="match status" value="1"/>
</dbReference>
<proteinExistence type="inferred from homology"/>
<comment type="similarity">
    <text evidence="3">Belongs to the CoaE family.</text>
</comment>
<evidence type="ECO:0000313" key="6">
    <source>
        <dbReference type="Proteomes" id="UP000215559"/>
    </source>
</evidence>
<keyword evidence="3 5" id="KW-0418">Kinase</keyword>
<dbReference type="Gene3D" id="3.40.50.300">
    <property type="entry name" value="P-loop containing nucleotide triphosphate hydrolases"/>
    <property type="match status" value="1"/>
</dbReference>
<evidence type="ECO:0000313" key="5">
    <source>
        <dbReference type="EMBL" id="OYD15635.1"/>
    </source>
</evidence>
<comment type="caution">
    <text evidence="5">The sequence shown here is derived from an EMBL/GenBank/DDBJ whole genome shotgun (WGS) entry which is preliminary data.</text>
</comment>
<dbReference type="AlphaFoldDB" id="A0A235BVQ2"/>
<keyword evidence="3" id="KW-0173">Coenzyme A biosynthesis</keyword>
<keyword evidence="1 3" id="KW-0547">Nucleotide-binding</keyword>
<comment type="catalytic activity">
    <reaction evidence="3">
        <text>3'-dephospho-CoA + ATP = ADP + CoA + H(+)</text>
        <dbReference type="Rhea" id="RHEA:18245"/>
        <dbReference type="ChEBI" id="CHEBI:15378"/>
        <dbReference type="ChEBI" id="CHEBI:30616"/>
        <dbReference type="ChEBI" id="CHEBI:57287"/>
        <dbReference type="ChEBI" id="CHEBI:57328"/>
        <dbReference type="ChEBI" id="CHEBI:456216"/>
        <dbReference type="EC" id="2.7.1.24"/>
    </reaction>
</comment>
<feature type="binding site" evidence="3">
    <location>
        <begin position="20"/>
        <end position="25"/>
    </location>
    <ligand>
        <name>ATP</name>
        <dbReference type="ChEBI" id="CHEBI:30616"/>
    </ligand>
</feature>
<keyword evidence="3" id="KW-0963">Cytoplasm</keyword>
<name>A0A235BVQ2_UNCW3</name>
<dbReference type="GO" id="GO:0004140">
    <property type="term" value="F:dephospho-CoA kinase activity"/>
    <property type="evidence" value="ECO:0007669"/>
    <property type="project" value="UniProtKB-UniRule"/>
</dbReference>
<evidence type="ECO:0000256" key="1">
    <source>
        <dbReference type="ARBA" id="ARBA00022741"/>
    </source>
</evidence>
<dbReference type="UniPathway" id="UPA00241">
    <property type="reaction ID" value="UER00356"/>
</dbReference>
<gene>
    <name evidence="3" type="primary">coaE</name>
    <name evidence="5" type="ORF">CH330_05220</name>
</gene>
<keyword evidence="3" id="KW-0808">Transferase</keyword>
<dbReference type="PROSITE" id="PS51219">
    <property type="entry name" value="DPCK"/>
    <property type="match status" value="1"/>
</dbReference>
<keyword evidence="2 3" id="KW-0067">ATP-binding</keyword>
<comment type="function">
    <text evidence="3">Catalyzes the phosphorylation of the 3'-hydroxyl group of dephosphocoenzyme A to form coenzyme A.</text>
</comment>
<dbReference type="EC" id="2.7.1.24" evidence="3 4"/>
<protein>
    <recommendedName>
        <fullName evidence="3 4">Dephospho-CoA kinase</fullName>
        <ecNumber evidence="3 4">2.7.1.24</ecNumber>
    </recommendedName>
    <alternativeName>
        <fullName evidence="3">Dephosphocoenzyme A kinase</fullName>
    </alternativeName>
</protein>
<dbReference type="EMBL" id="NOZP01000090">
    <property type="protein sequence ID" value="OYD15635.1"/>
    <property type="molecule type" value="Genomic_DNA"/>
</dbReference>
<dbReference type="InterPro" id="IPR027417">
    <property type="entry name" value="P-loop_NTPase"/>
</dbReference>
<organism evidence="5 6">
    <name type="scientific">candidate division WOR-3 bacterium JGI_Cruoil_03_51_56</name>
    <dbReference type="NCBI Taxonomy" id="1973747"/>
    <lineage>
        <taxon>Bacteria</taxon>
        <taxon>Bacteria division WOR-3</taxon>
    </lineage>
</organism>
<dbReference type="HAMAP" id="MF_00376">
    <property type="entry name" value="Dephospho_CoA_kinase"/>
    <property type="match status" value="1"/>
</dbReference>